<accession>A0ABU0BJW1</accession>
<evidence type="ECO:0000313" key="2">
    <source>
        <dbReference type="Proteomes" id="UP001224682"/>
    </source>
</evidence>
<sequence length="86" mass="9550">MLKFIRSLFSTPASSAPLVELADVKRLDVKPGDVIVITSRRPISREMAARLREDIGRFLPQQKVLIVDQGFMVDAVLGTEAVPHVH</sequence>
<name>A0ABU0BJW1_9HYPH</name>
<gene>
    <name evidence="1" type="ORF">J2S75_004369</name>
</gene>
<comment type="caution">
    <text evidence="1">The sequence shown here is derived from an EMBL/GenBank/DDBJ whole genome shotgun (WGS) entry which is preliminary data.</text>
</comment>
<protein>
    <submittedName>
        <fullName evidence="1">Uncharacterized protein</fullName>
    </submittedName>
</protein>
<evidence type="ECO:0000313" key="1">
    <source>
        <dbReference type="EMBL" id="MDQ0305317.1"/>
    </source>
</evidence>
<dbReference type="Proteomes" id="UP001224682">
    <property type="component" value="Unassembled WGS sequence"/>
</dbReference>
<dbReference type="RefSeq" id="WP_307023255.1">
    <property type="nucleotide sequence ID" value="NZ_JAUSUI010000013.1"/>
</dbReference>
<dbReference type="EMBL" id="JAUSUI010000013">
    <property type="protein sequence ID" value="MDQ0305317.1"/>
    <property type="molecule type" value="Genomic_DNA"/>
</dbReference>
<reference evidence="1 2" key="1">
    <citation type="submission" date="2023-07" db="EMBL/GenBank/DDBJ databases">
        <title>Genomic Encyclopedia of Type Strains, Phase IV (KMG-IV): sequencing the most valuable type-strain genomes for metagenomic binning, comparative biology and taxonomic classification.</title>
        <authorList>
            <person name="Goeker M."/>
        </authorList>
    </citation>
    <scope>NUCLEOTIDE SEQUENCE [LARGE SCALE GENOMIC DNA]</scope>
    <source>
        <strain evidence="1 2">DSM 2457</strain>
    </source>
</reference>
<proteinExistence type="predicted"/>
<keyword evidence="2" id="KW-1185">Reference proteome</keyword>
<organism evidence="1 2">
    <name type="scientific">Ancylobacter polymorphus</name>
    <dbReference type="NCBI Taxonomy" id="223390"/>
    <lineage>
        <taxon>Bacteria</taxon>
        <taxon>Pseudomonadati</taxon>
        <taxon>Pseudomonadota</taxon>
        <taxon>Alphaproteobacteria</taxon>
        <taxon>Hyphomicrobiales</taxon>
        <taxon>Xanthobacteraceae</taxon>
        <taxon>Ancylobacter</taxon>
    </lineage>
</organism>